<protein>
    <submittedName>
        <fullName evidence="1">Exported protein</fullName>
    </submittedName>
</protein>
<dbReference type="PATRIC" id="fig|862908.3.peg.3175"/>
<reference evidence="2" key="1">
    <citation type="journal article" date="2013" name="ISME J.">
        <title>A small predatory core genome in the divergent marine Bacteriovorax marinus SJ and the terrestrial Bdellovibrio bacteriovorus.</title>
        <authorList>
            <person name="Crossman L.C."/>
            <person name="Chen H."/>
            <person name="Cerdeno-Tarraga A.M."/>
            <person name="Brooks K."/>
            <person name="Quail M.A."/>
            <person name="Pineiro S.A."/>
            <person name="Hobley L."/>
            <person name="Sockett R.E."/>
            <person name="Bentley S.D."/>
            <person name="Parkhill J."/>
            <person name="Williams H.N."/>
            <person name="Stine O.C."/>
        </authorList>
    </citation>
    <scope>NUCLEOTIDE SEQUENCE [LARGE SCALE GENOMIC DNA]</scope>
    <source>
        <strain evidence="2">ATCC BAA-682 / DSM 15412 / SJ</strain>
    </source>
</reference>
<proteinExistence type="predicted"/>
<name>E1X0Z6_HALMS</name>
<evidence type="ECO:0000313" key="1">
    <source>
        <dbReference type="EMBL" id="CBW28066.1"/>
    </source>
</evidence>
<sequence>MRWEVLFSKFKFFYTIVFVISTSLVTQASELSRDQFVKEVAKRIGYYELVGKASKHCHSGRLLFVNEKKPLEGLRFANKIFFGPLAKKESEHNEDGYCSILEKFKYTTNSITQTTKVYKCDKSHKGDEAVSTQIISFDDSKNELIYKSLESKITCKFKRVFSRAQR</sequence>
<dbReference type="AlphaFoldDB" id="E1X0Z6"/>
<gene>
    <name evidence="1" type="ordered locus">BMS_3322</name>
</gene>
<evidence type="ECO:0000313" key="2">
    <source>
        <dbReference type="Proteomes" id="UP000008963"/>
    </source>
</evidence>
<accession>E1X0Z6</accession>
<dbReference type="EMBL" id="FQ312005">
    <property type="protein sequence ID" value="CBW28066.1"/>
    <property type="molecule type" value="Genomic_DNA"/>
</dbReference>
<dbReference type="Proteomes" id="UP000008963">
    <property type="component" value="Chromosome"/>
</dbReference>
<dbReference type="HOGENOM" id="CLU_1600417_0_0_7"/>
<organism evidence="1 2">
    <name type="scientific">Halobacteriovorax marinus (strain ATCC BAA-682 / DSM 15412 / SJ)</name>
    <name type="common">Bacteriovorax marinus</name>
    <dbReference type="NCBI Taxonomy" id="862908"/>
    <lineage>
        <taxon>Bacteria</taxon>
        <taxon>Pseudomonadati</taxon>
        <taxon>Bdellovibrionota</taxon>
        <taxon>Bacteriovoracia</taxon>
        <taxon>Bacteriovoracales</taxon>
        <taxon>Halobacteriovoraceae</taxon>
        <taxon>Halobacteriovorax</taxon>
    </lineage>
</organism>
<dbReference type="KEGG" id="bmx:BMS_3322"/>
<keyword evidence="2" id="KW-1185">Reference proteome</keyword>